<dbReference type="AlphaFoldDB" id="A0A1I5APZ5"/>
<organism evidence="1 2">
    <name type="scientific">Salegentibacter flavus</name>
    <dbReference type="NCBI Taxonomy" id="287099"/>
    <lineage>
        <taxon>Bacteria</taxon>
        <taxon>Pseudomonadati</taxon>
        <taxon>Bacteroidota</taxon>
        <taxon>Flavobacteriia</taxon>
        <taxon>Flavobacteriales</taxon>
        <taxon>Flavobacteriaceae</taxon>
        <taxon>Salegentibacter</taxon>
    </lineage>
</organism>
<name>A0A1I5APZ5_9FLAO</name>
<dbReference type="CDD" id="cd08916">
    <property type="entry name" value="TrHb3_P"/>
    <property type="match status" value="1"/>
</dbReference>
<dbReference type="GO" id="GO:0019825">
    <property type="term" value="F:oxygen binding"/>
    <property type="evidence" value="ECO:0007669"/>
    <property type="project" value="InterPro"/>
</dbReference>
<dbReference type="Proteomes" id="UP000199153">
    <property type="component" value="Unassembled WGS sequence"/>
</dbReference>
<gene>
    <name evidence="1" type="ORF">SAMN05660413_01977</name>
</gene>
<dbReference type="GO" id="GO:0020037">
    <property type="term" value="F:heme binding"/>
    <property type="evidence" value="ECO:0007669"/>
    <property type="project" value="InterPro"/>
</dbReference>
<protein>
    <submittedName>
        <fullName evidence="1">Hemoglobin</fullName>
    </submittedName>
</protein>
<accession>A0A1I5APZ5</accession>
<dbReference type="RefSeq" id="WP_093408985.1">
    <property type="nucleotide sequence ID" value="NZ_FOVL01000011.1"/>
</dbReference>
<dbReference type="InterPro" id="IPR009050">
    <property type="entry name" value="Globin-like_sf"/>
</dbReference>
<dbReference type="InterPro" id="IPR012292">
    <property type="entry name" value="Globin/Proto"/>
</dbReference>
<dbReference type="Gene3D" id="1.10.490.10">
    <property type="entry name" value="Globins"/>
    <property type="match status" value="1"/>
</dbReference>
<evidence type="ECO:0000313" key="1">
    <source>
        <dbReference type="EMBL" id="SFN64249.1"/>
    </source>
</evidence>
<dbReference type="OrthoDB" id="25954at2"/>
<dbReference type="STRING" id="287099.SAMN05660413_01977"/>
<dbReference type="EMBL" id="FOVL01000011">
    <property type="protein sequence ID" value="SFN64249.1"/>
    <property type="molecule type" value="Genomic_DNA"/>
</dbReference>
<evidence type="ECO:0000313" key="2">
    <source>
        <dbReference type="Proteomes" id="UP000199153"/>
    </source>
</evidence>
<sequence length="127" mass="15397">MRNDIQNREDVFTLISRFYSKVRENPEIGYFFNETITDWEEHLEKLTDFWESNLFFKGIYRGNPQKAHVKVDRKNDNKISSEHFGVWLNLWFETIDELFEGELANRAKNNARKMSTHLYLKIFQSRN</sequence>
<proteinExistence type="predicted"/>
<dbReference type="SUPFAM" id="SSF46458">
    <property type="entry name" value="Globin-like"/>
    <property type="match status" value="1"/>
</dbReference>
<keyword evidence="2" id="KW-1185">Reference proteome</keyword>
<reference evidence="1 2" key="1">
    <citation type="submission" date="2016-10" db="EMBL/GenBank/DDBJ databases">
        <authorList>
            <person name="de Groot N.N."/>
        </authorList>
    </citation>
    <scope>NUCLEOTIDE SEQUENCE [LARGE SCALE GENOMIC DNA]</scope>
    <source>
        <strain evidence="1 2">DSM 17794</strain>
    </source>
</reference>